<evidence type="ECO:0000313" key="4">
    <source>
        <dbReference type="EMBL" id="UQX86812.1"/>
    </source>
</evidence>
<feature type="domain" description="DUF3048" evidence="2">
    <location>
        <begin position="82"/>
        <end position="210"/>
    </location>
</feature>
<proteinExistence type="predicted"/>
<dbReference type="SUPFAM" id="SSF159774">
    <property type="entry name" value="YerB-like"/>
    <property type="match status" value="1"/>
</dbReference>
<evidence type="ECO:0000256" key="1">
    <source>
        <dbReference type="SAM" id="MobiDB-lite"/>
    </source>
</evidence>
<dbReference type="RefSeq" id="WP_249769196.1">
    <property type="nucleotide sequence ID" value="NZ_CP097332.1"/>
</dbReference>
<evidence type="ECO:0000259" key="2">
    <source>
        <dbReference type="Pfam" id="PF11258"/>
    </source>
</evidence>
<dbReference type="InterPro" id="IPR035328">
    <property type="entry name" value="DUF3048_C"/>
</dbReference>
<evidence type="ECO:0000313" key="5">
    <source>
        <dbReference type="Proteomes" id="UP001056336"/>
    </source>
</evidence>
<dbReference type="InterPro" id="IPR021416">
    <property type="entry name" value="DUF3048_N"/>
</dbReference>
<dbReference type="InterPro" id="IPR023158">
    <property type="entry name" value="YerB-like_sf"/>
</dbReference>
<name>A0ABY4QUL5_9ACTN</name>
<accession>A0ABY4QUL5</accession>
<dbReference type="Pfam" id="PF11258">
    <property type="entry name" value="DUF3048"/>
    <property type="match status" value="1"/>
</dbReference>
<reference evidence="4" key="1">
    <citation type="journal article" date="2018" name="Int. J. Syst. Evol. Microbiol.">
        <title>Jatrophihabitans telluris sp. nov., isolated from sediment soil of lava forest wetlands and the emended description of the genus Jatrophihabitans.</title>
        <authorList>
            <person name="Lee K.C."/>
            <person name="Suh M.K."/>
            <person name="Eom M.K."/>
            <person name="Kim K.K."/>
            <person name="Kim J.S."/>
            <person name="Kim D.S."/>
            <person name="Ko S.H."/>
            <person name="Shin Y.K."/>
            <person name="Lee J.S."/>
        </authorList>
    </citation>
    <scope>NUCLEOTIDE SEQUENCE</scope>
    <source>
        <strain evidence="4">N237</strain>
    </source>
</reference>
<dbReference type="EMBL" id="CP097332">
    <property type="protein sequence ID" value="UQX86812.1"/>
    <property type="molecule type" value="Genomic_DNA"/>
</dbReference>
<feature type="region of interest" description="Disordered" evidence="1">
    <location>
        <begin position="34"/>
        <end position="74"/>
    </location>
</feature>
<protein>
    <submittedName>
        <fullName evidence="4">DUF3048 domain-containing protein</fullName>
    </submittedName>
</protein>
<sequence>MAPAISKRTALVGTGVVAVLVLGTAAAVALTGKDAKPAANPATSTSSTPKASTTPSPSPAPSKPTAKPVAAVNPLTGVGAPFKGRVLAVKIDDTENGRPPVGLDKADVVYIEQAEGGLTRMVAVFGTNHPLVEPVRSVRASDAELLSQYGRIQLVASGGGGDSLSTLDRSVVTGVINDRGAAGFGRDGNRPAPYNLTANLAQIAANAKSGGAKNIGFTWSTPYSQLARAKAAPTVSTVVGSTSVTFAYVPSAHRYARTIGGQKLIAADGTPIGAANVLVQLCTVRTNPADVDVMGNPSQFTETVGSGPVVLFRDGKRVNGTWSRTSVTGITTYRDLRGKPLFMRPGGATVVLATKGAPVS</sequence>
<dbReference type="Proteomes" id="UP001056336">
    <property type="component" value="Chromosome"/>
</dbReference>
<feature type="domain" description="DUF3048" evidence="3">
    <location>
        <begin position="242"/>
        <end position="346"/>
    </location>
</feature>
<feature type="compositionally biased region" description="Low complexity" evidence="1">
    <location>
        <begin position="34"/>
        <end position="55"/>
    </location>
</feature>
<evidence type="ECO:0000259" key="3">
    <source>
        <dbReference type="Pfam" id="PF17479"/>
    </source>
</evidence>
<keyword evidence="5" id="KW-1185">Reference proteome</keyword>
<organism evidence="4 5">
    <name type="scientific">Jatrophihabitans telluris</name>
    <dbReference type="NCBI Taxonomy" id="2038343"/>
    <lineage>
        <taxon>Bacteria</taxon>
        <taxon>Bacillati</taxon>
        <taxon>Actinomycetota</taxon>
        <taxon>Actinomycetes</taxon>
        <taxon>Jatrophihabitantales</taxon>
        <taxon>Jatrophihabitantaceae</taxon>
        <taxon>Jatrophihabitans</taxon>
    </lineage>
</organism>
<gene>
    <name evidence="4" type="ORF">M6D93_10885</name>
</gene>
<dbReference type="Gene3D" id="3.50.90.10">
    <property type="entry name" value="YerB-like"/>
    <property type="match status" value="1"/>
</dbReference>
<dbReference type="Pfam" id="PF17479">
    <property type="entry name" value="DUF3048_C"/>
    <property type="match status" value="1"/>
</dbReference>
<reference evidence="4" key="2">
    <citation type="submission" date="2022-05" db="EMBL/GenBank/DDBJ databases">
        <authorList>
            <person name="Kim J.-S."/>
            <person name="Lee K."/>
            <person name="Suh M."/>
            <person name="Eom M."/>
            <person name="Kim J.-S."/>
            <person name="Kim D.-S."/>
            <person name="Ko S.-H."/>
            <person name="Shin Y."/>
            <person name="Lee J.-S."/>
        </authorList>
    </citation>
    <scope>NUCLEOTIDE SEQUENCE</scope>
    <source>
        <strain evidence="4">N237</strain>
    </source>
</reference>